<feature type="region of interest" description="Disordered" evidence="1">
    <location>
        <begin position="123"/>
        <end position="218"/>
    </location>
</feature>
<dbReference type="EMBL" id="SKBQ01000066">
    <property type="protein sequence ID" value="TPX09541.1"/>
    <property type="molecule type" value="Genomic_DNA"/>
</dbReference>
<gene>
    <name evidence="2" type="ORF">E0L32_009284</name>
</gene>
<feature type="compositionally biased region" description="Polar residues" evidence="1">
    <location>
        <begin position="347"/>
        <end position="356"/>
    </location>
</feature>
<proteinExistence type="predicted"/>
<accession>A0A507AX92</accession>
<sequence>MAEPSSPPKRPRLSLQIKAISQGPSTRNSRVLAAAVNPTSPTAFNTLSNVYVTAIDRSTPVYADPPTAINTKGQPQLQLWTHGFAKERETPKAFGITIPETPLTAQPLSPAVAMEINFPSTMTATPPLSAGPEAHGPKGAFPFSSSDTPKPPSNHEQLLSPRGSHRRPNIPPTSGQLGSLPYQRTRSLHSILRNSPLPPRSAQSPISPRRQSLRLKEKAARRVGYNDPLTQTIITNKYTRSHVDLLCDDASPYSPENAQENQEMVLDLAMAYSGNETRDGGQTPGPFEEMRRRMAGLGTSSPVSPSGGIRKRKKKEKKRRWVWTIGQEEGEEEANGDLSSLKEVGSGATTTATPSLSGVPILATPRLPKKGRQALSIDTVAAAKEPDACDVLTPSIETEMSQPSTLGESEDIEMSETSSVFSLQVEPNRDFTPGDMDLDMITPTMTRKAPSRSRSVSRLMSEELVDATTGRRRDTPIPADLLGH</sequence>
<evidence type="ECO:0000256" key="1">
    <source>
        <dbReference type="SAM" id="MobiDB-lite"/>
    </source>
</evidence>
<reference evidence="2 3" key="1">
    <citation type="submission" date="2019-06" db="EMBL/GenBank/DDBJ databases">
        <title>Draft genome sequence of the filamentous fungus Phialemoniopsis curvata isolated from diesel fuel.</title>
        <authorList>
            <person name="Varaljay V.A."/>
            <person name="Lyon W.J."/>
            <person name="Crouch A.L."/>
            <person name="Drake C.E."/>
            <person name="Hollomon J.M."/>
            <person name="Nadeau L.J."/>
            <person name="Nunn H.S."/>
            <person name="Stevenson B.S."/>
            <person name="Bojanowski C.L."/>
            <person name="Crookes-Goodson W.J."/>
        </authorList>
    </citation>
    <scope>NUCLEOTIDE SEQUENCE [LARGE SCALE GENOMIC DNA]</scope>
    <source>
        <strain evidence="2 3">D216</strain>
    </source>
</reference>
<dbReference type="GeneID" id="41976731"/>
<evidence type="ECO:0000313" key="3">
    <source>
        <dbReference type="Proteomes" id="UP000319257"/>
    </source>
</evidence>
<evidence type="ECO:0000313" key="2">
    <source>
        <dbReference type="EMBL" id="TPX09541.1"/>
    </source>
</evidence>
<comment type="caution">
    <text evidence="2">The sequence shown here is derived from an EMBL/GenBank/DDBJ whole genome shotgun (WGS) entry which is preliminary data.</text>
</comment>
<dbReference type="Proteomes" id="UP000319257">
    <property type="component" value="Unassembled WGS sequence"/>
</dbReference>
<feature type="compositionally biased region" description="Polar residues" evidence="1">
    <location>
        <begin position="172"/>
        <end position="185"/>
    </location>
</feature>
<protein>
    <submittedName>
        <fullName evidence="2">Uncharacterized protein</fullName>
    </submittedName>
</protein>
<feature type="region of interest" description="Disordered" evidence="1">
    <location>
        <begin position="445"/>
        <end position="484"/>
    </location>
</feature>
<dbReference type="RefSeq" id="XP_030991252.1">
    <property type="nucleotide sequence ID" value="XM_031144232.1"/>
</dbReference>
<feature type="region of interest" description="Disordered" evidence="1">
    <location>
        <begin position="320"/>
        <end position="360"/>
    </location>
</feature>
<name>A0A507AX92_9PEZI</name>
<keyword evidence="3" id="KW-1185">Reference proteome</keyword>
<dbReference type="STRING" id="1093900.A0A507AX92"/>
<feature type="compositionally biased region" description="Polar residues" evidence="1">
    <location>
        <begin position="201"/>
        <end position="210"/>
    </location>
</feature>
<organism evidence="2 3">
    <name type="scientific">Thyridium curvatum</name>
    <dbReference type="NCBI Taxonomy" id="1093900"/>
    <lineage>
        <taxon>Eukaryota</taxon>
        <taxon>Fungi</taxon>
        <taxon>Dikarya</taxon>
        <taxon>Ascomycota</taxon>
        <taxon>Pezizomycotina</taxon>
        <taxon>Sordariomycetes</taxon>
        <taxon>Sordariomycetidae</taxon>
        <taxon>Thyridiales</taxon>
        <taxon>Thyridiaceae</taxon>
        <taxon>Thyridium</taxon>
    </lineage>
</organism>
<dbReference type="InParanoid" id="A0A507AX92"/>
<dbReference type="AlphaFoldDB" id="A0A507AX92"/>
<dbReference type="OrthoDB" id="5206740at2759"/>